<dbReference type="EMBL" id="ML977583">
    <property type="protein sequence ID" value="KAF2001358.1"/>
    <property type="molecule type" value="Genomic_DNA"/>
</dbReference>
<dbReference type="Gene3D" id="3.40.50.720">
    <property type="entry name" value="NAD(P)-binding Rossmann-like Domain"/>
    <property type="match status" value="1"/>
</dbReference>
<protein>
    <recommendedName>
        <fullName evidence="4">2-dehydropantoate 2-reductase</fullName>
        <ecNumber evidence="4">1.1.1.169</ecNumber>
    </recommendedName>
    <alternativeName>
        <fullName evidence="4">Ketopantoate reductase</fullName>
    </alternativeName>
</protein>
<evidence type="ECO:0000256" key="3">
    <source>
        <dbReference type="ARBA" id="ARBA00023002"/>
    </source>
</evidence>
<keyword evidence="3 4" id="KW-0560">Oxidoreductase</keyword>
<dbReference type="Proteomes" id="UP000799779">
    <property type="component" value="Unassembled WGS sequence"/>
</dbReference>
<proteinExistence type="inferred from homology"/>
<dbReference type="SUPFAM" id="SSF48179">
    <property type="entry name" value="6-phosphogluconate dehydrogenase C-terminal domain-like"/>
    <property type="match status" value="1"/>
</dbReference>
<dbReference type="Pfam" id="PF02558">
    <property type="entry name" value="ApbA"/>
    <property type="match status" value="1"/>
</dbReference>
<evidence type="ECO:0000259" key="5">
    <source>
        <dbReference type="Pfam" id="PF02558"/>
    </source>
</evidence>
<feature type="domain" description="Ketopantoate reductase N-terminal" evidence="5">
    <location>
        <begin position="8"/>
        <end position="158"/>
    </location>
</feature>
<comment type="similarity">
    <text evidence="1 4">Belongs to the ketopantoate reductase family.</text>
</comment>
<dbReference type="PANTHER" id="PTHR21708">
    <property type="entry name" value="PROBABLE 2-DEHYDROPANTOATE 2-REDUCTASE"/>
    <property type="match status" value="1"/>
</dbReference>
<name>A0A6A5WK04_9PLEO</name>
<dbReference type="InterPro" id="IPR013328">
    <property type="entry name" value="6PGD_dom2"/>
</dbReference>
<dbReference type="InterPro" id="IPR013332">
    <property type="entry name" value="KPR_N"/>
</dbReference>
<dbReference type="InterPro" id="IPR003710">
    <property type="entry name" value="ApbA"/>
</dbReference>
<dbReference type="EC" id="1.1.1.169" evidence="4"/>
<comment type="catalytic activity">
    <reaction evidence="4">
        <text>(R)-pantoate + NADP(+) = 2-dehydropantoate + NADPH + H(+)</text>
        <dbReference type="Rhea" id="RHEA:16233"/>
        <dbReference type="ChEBI" id="CHEBI:11561"/>
        <dbReference type="ChEBI" id="CHEBI:15378"/>
        <dbReference type="ChEBI" id="CHEBI:15980"/>
        <dbReference type="ChEBI" id="CHEBI:57783"/>
        <dbReference type="ChEBI" id="CHEBI:58349"/>
        <dbReference type="EC" id="1.1.1.169"/>
    </reaction>
</comment>
<gene>
    <name evidence="7" type="ORF">P154DRAFT_490229</name>
</gene>
<dbReference type="PANTHER" id="PTHR21708:SF30">
    <property type="entry name" value="2-DEHYDROPANTOATE 2-REDUCTASE-RELATED"/>
    <property type="match status" value="1"/>
</dbReference>
<sequence length="322" mass="34877">MAEGPKVLLFGAGSVGAVYLYLLSKVSSTTAVCRSNYGIVKKDGFTINSSIFGKDIRFIPNVVRDCDEAKSLDTKPFDYIVICSKATPGTTPQIIAPAVTPGHTIIVLIQNGIGIEDEYTSAFPTNPLVSCVVYLPATQRPAGIIKHGEVERLEIGIYPSSAPAAPAKVFGQLITAAGATVEVHDDVQIKRWSKLLVNAAWNPICALTLCTDVNFMLSSEPATDLIFAIMLEVRDIAAAYGHDIPREEVEYQLGRAKDRIHNGVGVEPSMLQDVRGARRMEVEVIVGNVVRLGKKAHVKCERLEMLYLLAKALDSQLGRKNG</sequence>
<feature type="domain" description="Ketopantoate reductase C-terminal" evidence="6">
    <location>
        <begin position="187"/>
        <end position="313"/>
    </location>
</feature>
<organism evidence="7 8">
    <name type="scientific">Amniculicola lignicola CBS 123094</name>
    <dbReference type="NCBI Taxonomy" id="1392246"/>
    <lineage>
        <taxon>Eukaryota</taxon>
        <taxon>Fungi</taxon>
        <taxon>Dikarya</taxon>
        <taxon>Ascomycota</taxon>
        <taxon>Pezizomycotina</taxon>
        <taxon>Dothideomycetes</taxon>
        <taxon>Pleosporomycetidae</taxon>
        <taxon>Pleosporales</taxon>
        <taxon>Amniculicolaceae</taxon>
        <taxon>Amniculicola</taxon>
    </lineage>
</organism>
<accession>A0A6A5WK04</accession>
<dbReference type="GO" id="GO:0008677">
    <property type="term" value="F:2-dehydropantoate 2-reductase activity"/>
    <property type="evidence" value="ECO:0007669"/>
    <property type="project" value="UniProtKB-EC"/>
</dbReference>
<dbReference type="InterPro" id="IPR008927">
    <property type="entry name" value="6-PGluconate_DH-like_C_sf"/>
</dbReference>
<dbReference type="Gene3D" id="1.10.1040.10">
    <property type="entry name" value="N-(1-d-carboxylethyl)-l-norvaline Dehydrogenase, domain 2"/>
    <property type="match status" value="1"/>
</dbReference>
<evidence type="ECO:0000256" key="2">
    <source>
        <dbReference type="ARBA" id="ARBA00022857"/>
    </source>
</evidence>
<evidence type="ECO:0000256" key="1">
    <source>
        <dbReference type="ARBA" id="ARBA00007870"/>
    </source>
</evidence>
<comment type="function">
    <text evidence="4">Catalyzes the NADPH-dependent reduction of ketopantoate into pantoic acid.</text>
</comment>
<dbReference type="NCBIfam" id="TIGR00745">
    <property type="entry name" value="apbA_panE"/>
    <property type="match status" value="1"/>
</dbReference>
<reference evidence="7" key="1">
    <citation type="journal article" date="2020" name="Stud. Mycol.">
        <title>101 Dothideomycetes genomes: a test case for predicting lifestyles and emergence of pathogens.</title>
        <authorList>
            <person name="Haridas S."/>
            <person name="Albert R."/>
            <person name="Binder M."/>
            <person name="Bloem J."/>
            <person name="Labutti K."/>
            <person name="Salamov A."/>
            <person name="Andreopoulos B."/>
            <person name="Baker S."/>
            <person name="Barry K."/>
            <person name="Bills G."/>
            <person name="Bluhm B."/>
            <person name="Cannon C."/>
            <person name="Castanera R."/>
            <person name="Culley D."/>
            <person name="Daum C."/>
            <person name="Ezra D."/>
            <person name="Gonzalez J."/>
            <person name="Henrissat B."/>
            <person name="Kuo A."/>
            <person name="Liang C."/>
            <person name="Lipzen A."/>
            <person name="Lutzoni F."/>
            <person name="Magnuson J."/>
            <person name="Mondo S."/>
            <person name="Nolan M."/>
            <person name="Ohm R."/>
            <person name="Pangilinan J."/>
            <person name="Park H.-J."/>
            <person name="Ramirez L."/>
            <person name="Alfaro M."/>
            <person name="Sun H."/>
            <person name="Tritt A."/>
            <person name="Yoshinaga Y."/>
            <person name="Zwiers L.-H."/>
            <person name="Turgeon B."/>
            <person name="Goodwin S."/>
            <person name="Spatafora J."/>
            <person name="Crous P."/>
            <person name="Grigoriev I."/>
        </authorList>
    </citation>
    <scope>NUCLEOTIDE SEQUENCE</scope>
    <source>
        <strain evidence="7">CBS 123094</strain>
    </source>
</reference>
<dbReference type="AlphaFoldDB" id="A0A6A5WK04"/>
<dbReference type="FunFam" id="1.10.1040.10:FF:000017">
    <property type="entry name" value="2-dehydropantoate 2-reductase"/>
    <property type="match status" value="1"/>
</dbReference>
<dbReference type="GO" id="GO:0005737">
    <property type="term" value="C:cytoplasm"/>
    <property type="evidence" value="ECO:0007669"/>
    <property type="project" value="TreeGrafter"/>
</dbReference>
<dbReference type="InterPro" id="IPR013752">
    <property type="entry name" value="KPA_reductase"/>
</dbReference>
<dbReference type="InterPro" id="IPR036291">
    <property type="entry name" value="NAD(P)-bd_dom_sf"/>
</dbReference>
<dbReference type="Pfam" id="PF08546">
    <property type="entry name" value="ApbA_C"/>
    <property type="match status" value="1"/>
</dbReference>
<dbReference type="OrthoDB" id="3609at2759"/>
<dbReference type="SUPFAM" id="SSF51735">
    <property type="entry name" value="NAD(P)-binding Rossmann-fold domains"/>
    <property type="match status" value="1"/>
</dbReference>
<evidence type="ECO:0000313" key="8">
    <source>
        <dbReference type="Proteomes" id="UP000799779"/>
    </source>
</evidence>
<evidence type="ECO:0000256" key="4">
    <source>
        <dbReference type="RuleBase" id="RU362068"/>
    </source>
</evidence>
<evidence type="ECO:0000259" key="6">
    <source>
        <dbReference type="Pfam" id="PF08546"/>
    </source>
</evidence>
<keyword evidence="2 4" id="KW-0521">NADP</keyword>
<dbReference type="GO" id="GO:0015940">
    <property type="term" value="P:pantothenate biosynthetic process"/>
    <property type="evidence" value="ECO:0007669"/>
    <property type="project" value="InterPro"/>
</dbReference>
<dbReference type="InterPro" id="IPR051402">
    <property type="entry name" value="KPR-Related"/>
</dbReference>
<evidence type="ECO:0000313" key="7">
    <source>
        <dbReference type="EMBL" id="KAF2001358.1"/>
    </source>
</evidence>
<keyword evidence="8" id="KW-1185">Reference proteome</keyword>